<proteinExistence type="predicted"/>
<evidence type="ECO:0000256" key="1">
    <source>
        <dbReference type="SAM" id="Phobius"/>
    </source>
</evidence>
<evidence type="ECO:0000313" key="2">
    <source>
        <dbReference type="EMBL" id="SMF71435.1"/>
    </source>
</evidence>
<reference evidence="2 3" key="1">
    <citation type="submission" date="2017-04" db="EMBL/GenBank/DDBJ databases">
        <authorList>
            <person name="Afonso C.L."/>
            <person name="Miller P.J."/>
            <person name="Scott M.A."/>
            <person name="Spackman E."/>
            <person name="Goraichik I."/>
            <person name="Dimitrov K.M."/>
            <person name="Suarez D.L."/>
            <person name="Swayne D.E."/>
        </authorList>
    </citation>
    <scope>NUCLEOTIDE SEQUENCE [LARGE SCALE GENOMIC DNA]</scope>
    <source>
        <strain evidence="2 3">USBA 355</strain>
    </source>
</reference>
<evidence type="ECO:0000313" key="3">
    <source>
        <dbReference type="Proteomes" id="UP000192917"/>
    </source>
</evidence>
<feature type="transmembrane region" description="Helical" evidence="1">
    <location>
        <begin position="272"/>
        <end position="292"/>
    </location>
</feature>
<keyword evidence="1" id="KW-0472">Membrane</keyword>
<feature type="transmembrane region" description="Helical" evidence="1">
    <location>
        <begin position="17"/>
        <end position="37"/>
    </location>
</feature>
<dbReference type="AlphaFoldDB" id="A0A1Y6CRV2"/>
<feature type="transmembrane region" description="Helical" evidence="1">
    <location>
        <begin position="232"/>
        <end position="251"/>
    </location>
</feature>
<feature type="transmembrane region" description="Helical" evidence="1">
    <location>
        <begin position="298"/>
        <end position="317"/>
    </location>
</feature>
<feature type="transmembrane region" description="Helical" evidence="1">
    <location>
        <begin position="359"/>
        <end position="376"/>
    </location>
</feature>
<feature type="transmembrane region" description="Helical" evidence="1">
    <location>
        <begin position="104"/>
        <end position="125"/>
    </location>
</feature>
<gene>
    <name evidence="2" type="ORF">SAMN05428998_13035</name>
</gene>
<evidence type="ECO:0008006" key="4">
    <source>
        <dbReference type="Google" id="ProtNLM"/>
    </source>
</evidence>
<dbReference type="EMBL" id="FWZX01000030">
    <property type="protein sequence ID" value="SMF71435.1"/>
    <property type="molecule type" value="Genomic_DNA"/>
</dbReference>
<dbReference type="STRING" id="560819.SAMN05428998_13035"/>
<keyword evidence="1" id="KW-1133">Transmembrane helix</keyword>
<dbReference type="Proteomes" id="UP000192917">
    <property type="component" value="Unassembled WGS sequence"/>
</dbReference>
<feature type="transmembrane region" description="Helical" evidence="1">
    <location>
        <begin position="155"/>
        <end position="172"/>
    </location>
</feature>
<feature type="transmembrane region" description="Helical" evidence="1">
    <location>
        <begin position="439"/>
        <end position="463"/>
    </location>
</feature>
<name>A0A1Y6CRV2_9PROT</name>
<keyword evidence="3" id="KW-1185">Reference proteome</keyword>
<protein>
    <recommendedName>
        <fullName evidence="4">Membrane protein YfhO</fullName>
    </recommendedName>
</protein>
<sequence length="793" mass="84901">MNGGAAPEPLSPRRRDIVLVAAVALLLDLPILLPHYYASHDLLEALSYFDYLYSGLLHDHAVPQWDPLVFYGIRTGILQFPLPSFAYALGLLGWATGWHDSPHLLYLSLAAERVFFAVSLYYLALTLYRTRIAAVLVPCLSAAAVFWFFVPTFNLYAIAFLPLALLCLLRFWRSASWSWLWLSGAALSVSVTIPYLGAATALCFGAITVALLLQHPSPGVFLSRPSLGATAAFLLCVLLLAAVGLLLAHALEGFDLVAPSRGDAASVALRAFLHYSVSPTLDAVAQAFVLGWTPTAQWPSYFGLLPLVGALAAVFLLDGKILRALALGAFVVLLLTNASEAAVAMFHVPAMQYFRHLQHLFPILKVFLALLAGFAFDRMVAGLAAPRGPRWLRPWPLLLAWLGLAALVDAVAGPVLRAADPSILSDFGLGAPPLQGGAVLAAYLSYLRVAAYGLAGLAACLLIRRGPARPRVLAALLVAAVVFDLASYQWQAFQQWQWDRTDDPAILAAFRPRPPSLPLERERAPSDATAARVIAGFAEHARALRSTNYALYETLLGFDRCFPVARVHYLAGGPARLITLRGGHIVPGAVGSEVPWHDEALMTVLGCGSPKFRLVPNAVVAGSVEQREQLIRGTPALDRTVILGPLEGRPAPPVVQGLPPTAGSVRLTGYSADRIELAVDNPSPDPVWLVYADAYDPGWSATVEGAAAPTYRAYGAFKAVSVPPGKSRVEWRFDAGWWAPPLLALRLLPGLAGLAALLTAICWPGAVWRLVGGRRSATSEPCAAGALPLDGGT</sequence>
<feature type="transmembrane region" description="Helical" evidence="1">
    <location>
        <begin position="324"/>
        <end position="347"/>
    </location>
</feature>
<feature type="transmembrane region" description="Helical" evidence="1">
    <location>
        <begin position="397"/>
        <end position="419"/>
    </location>
</feature>
<feature type="transmembrane region" description="Helical" evidence="1">
    <location>
        <begin position="750"/>
        <end position="771"/>
    </location>
</feature>
<feature type="transmembrane region" description="Helical" evidence="1">
    <location>
        <begin position="132"/>
        <end position="149"/>
    </location>
</feature>
<feature type="transmembrane region" description="Helical" evidence="1">
    <location>
        <begin position="472"/>
        <end position="490"/>
    </location>
</feature>
<accession>A0A1Y6CRV2</accession>
<keyword evidence="1" id="KW-0812">Transmembrane</keyword>
<organism evidence="2 3">
    <name type="scientific">Tistlia consotensis USBA 355</name>
    <dbReference type="NCBI Taxonomy" id="560819"/>
    <lineage>
        <taxon>Bacteria</taxon>
        <taxon>Pseudomonadati</taxon>
        <taxon>Pseudomonadota</taxon>
        <taxon>Alphaproteobacteria</taxon>
        <taxon>Rhodospirillales</taxon>
        <taxon>Rhodovibrionaceae</taxon>
        <taxon>Tistlia</taxon>
    </lineage>
</organism>
<feature type="transmembrane region" description="Helical" evidence="1">
    <location>
        <begin position="179"/>
        <end position="212"/>
    </location>
</feature>
<dbReference type="RefSeq" id="WP_085125609.1">
    <property type="nucleotide sequence ID" value="NZ_FWZX01000030.1"/>
</dbReference>